<dbReference type="AlphaFoldDB" id="A0A1E2RW93"/>
<gene>
    <name evidence="6" type="ORF">A7A08_02620</name>
</gene>
<evidence type="ECO:0000259" key="5">
    <source>
        <dbReference type="PROSITE" id="PS50977"/>
    </source>
</evidence>
<keyword evidence="7" id="KW-1185">Reference proteome</keyword>
<comment type="caution">
    <text evidence="6">The sequence shown here is derived from an EMBL/GenBank/DDBJ whole genome shotgun (WGS) entry which is preliminary data.</text>
</comment>
<dbReference type="PATRIC" id="fig|1177755.3.peg.2642"/>
<feature type="domain" description="HTH tetR-type" evidence="5">
    <location>
        <begin position="18"/>
        <end position="78"/>
    </location>
</feature>
<dbReference type="Pfam" id="PF00440">
    <property type="entry name" value="TetR_N"/>
    <property type="match status" value="1"/>
</dbReference>
<proteinExistence type="predicted"/>
<sequence length="214" mass="22782">MTNATPVSHQLTPSPPRGQARRALLDAAIKLVRRQGWAATTVDELCSSAGVTKGAFFHHFPSKEALGVAAAKHWVEVIGPFFAEGGDTRLSDPLDRIFAYLDFRAEIAKAPLDVATCFAGTLVQEVFASSAPIRDACGATIRALVEPLTEDFRAAIESHGAPAGVTAESLAIYTHTVFQGGFVMAKAENDAAPLIDAIAQLKRYIALLFGRAHP</sequence>
<dbReference type="SUPFAM" id="SSF48498">
    <property type="entry name" value="Tetracyclin repressor-like, C-terminal domain"/>
    <property type="match status" value="1"/>
</dbReference>
<keyword evidence="2 4" id="KW-0238">DNA-binding</keyword>
<dbReference type="InterPro" id="IPR036271">
    <property type="entry name" value="Tet_transcr_reg_TetR-rel_C_sf"/>
</dbReference>
<dbReference type="PROSITE" id="PS50977">
    <property type="entry name" value="HTH_TETR_2"/>
    <property type="match status" value="1"/>
</dbReference>
<dbReference type="PANTHER" id="PTHR47506:SF1">
    <property type="entry name" value="HTH-TYPE TRANSCRIPTIONAL REGULATOR YJDC"/>
    <property type="match status" value="1"/>
</dbReference>
<evidence type="ECO:0000313" key="6">
    <source>
        <dbReference type="EMBL" id="ODA66497.1"/>
    </source>
</evidence>
<feature type="DNA-binding region" description="H-T-H motif" evidence="4">
    <location>
        <begin position="41"/>
        <end position="60"/>
    </location>
</feature>
<reference evidence="6 7" key="1">
    <citation type="submission" date="2016-07" db="EMBL/GenBank/DDBJ databases">
        <title>Draft genome sequence of Methyloligella halotolerans C2T (VKM B-2706T=CCUG 61687T=DSM 25045T), a halotolerant polyhydroxybutyrate accumulating methylotroph.</title>
        <authorList>
            <person name="Vasilenko O.V."/>
            <person name="Doronina N.V."/>
            <person name="Poroshina M.N."/>
            <person name="Tarlachkov S.V."/>
            <person name="Trotsenko Y.A."/>
        </authorList>
    </citation>
    <scope>NUCLEOTIDE SEQUENCE [LARGE SCALE GENOMIC DNA]</scope>
    <source>
        <strain evidence="6 7">VKM B-2706</strain>
    </source>
</reference>
<keyword evidence="1" id="KW-0805">Transcription regulation</keyword>
<dbReference type="EMBL" id="MASI01000007">
    <property type="protein sequence ID" value="ODA66497.1"/>
    <property type="molecule type" value="Genomic_DNA"/>
</dbReference>
<dbReference type="OrthoDB" id="9811084at2"/>
<dbReference type="SUPFAM" id="SSF46689">
    <property type="entry name" value="Homeodomain-like"/>
    <property type="match status" value="1"/>
</dbReference>
<dbReference type="Proteomes" id="UP000095087">
    <property type="component" value="Unassembled WGS sequence"/>
</dbReference>
<dbReference type="Gene3D" id="1.10.357.10">
    <property type="entry name" value="Tetracycline Repressor, domain 2"/>
    <property type="match status" value="1"/>
</dbReference>
<dbReference type="InterPro" id="IPR001647">
    <property type="entry name" value="HTH_TetR"/>
</dbReference>
<organism evidence="6 7">
    <name type="scientific">Methyloligella halotolerans</name>
    <dbReference type="NCBI Taxonomy" id="1177755"/>
    <lineage>
        <taxon>Bacteria</taxon>
        <taxon>Pseudomonadati</taxon>
        <taxon>Pseudomonadota</taxon>
        <taxon>Alphaproteobacteria</taxon>
        <taxon>Hyphomicrobiales</taxon>
        <taxon>Hyphomicrobiaceae</taxon>
        <taxon>Methyloligella</taxon>
    </lineage>
</organism>
<protein>
    <submittedName>
        <fullName evidence="6">Putative HTH-type transcriptional regulator YxaF</fullName>
    </submittedName>
</protein>
<dbReference type="InterPro" id="IPR054156">
    <property type="entry name" value="YxaF_TetR_C"/>
</dbReference>
<name>A0A1E2RW93_9HYPH</name>
<evidence type="ECO:0000256" key="3">
    <source>
        <dbReference type="ARBA" id="ARBA00023163"/>
    </source>
</evidence>
<dbReference type="STRING" id="1177755.A7A08_02620"/>
<dbReference type="InterPro" id="IPR009057">
    <property type="entry name" value="Homeodomain-like_sf"/>
</dbReference>
<evidence type="ECO:0000256" key="1">
    <source>
        <dbReference type="ARBA" id="ARBA00023015"/>
    </source>
</evidence>
<dbReference type="PANTHER" id="PTHR47506">
    <property type="entry name" value="TRANSCRIPTIONAL REGULATORY PROTEIN"/>
    <property type="match status" value="1"/>
</dbReference>
<keyword evidence="3" id="KW-0804">Transcription</keyword>
<evidence type="ECO:0000313" key="7">
    <source>
        <dbReference type="Proteomes" id="UP000095087"/>
    </source>
</evidence>
<evidence type="ECO:0000256" key="2">
    <source>
        <dbReference type="ARBA" id="ARBA00023125"/>
    </source>
</evidence>
<accession>A0A1E2RW93</accession>
<dbReference type="Pfam" id="PF21993">
    <property type="entry name" value="TetR_C_13_2"/>
    <property type="match status" value="1"/>
</dbReference>
<evidence type="ECO:0000256" key="4">
    <source>
        <dbReference type="PROSITE-ProRule" id="PRU00335"/>
    </source>
</evidence>
<dbReference type="PRINTS" id="PR00455">
    <property type="entry name" value="HTHTETR"/>
</dbReference>
<dbReference type="RefSeq" id="WP_083226762.1">
    <property type="nucleotide sequence ID" value="NZ_MASI01000007.1"/>
</dbReference>
<dbReference type="GO" id="GO:0003677">
    <property type="term" value="F:DNA binding"/>
    <property type="evidence" value="ECO:0007669"/>
    <property type="project" value="UniProtKB-UniRule"/>
</dbReference>